<name>A0A422Q7M0_9TRYP</name>
<comment type="caution">
    <text evidence="1">The sequence shown here is derived from an EMBL/GenBank/DDBJ whole genome shotgun (WGS) entry which is preliminary data.</text>
</comment>
<gene>
    <name evidence="1" type="ORF">Tco025E_01826</name>
</gene>
<proteinExistence type="predicted"/>
<keyword evidence="2" id="KW-1185">Reference proteome</keyword>
<evidence type="ECO:0000313" key="1">
    <source>
        <dbReference type="EMBL" id="RNF25958.1"/>
    </source>
</evidence>
<dbReference type="RefSeq" id="XP_029231164.1">
    <property type="nucleotide sequence ID" value="XM_029368762.1"/>
</dbReference>
<evidence type="ECO:0000313" key="2">
    <source>
        <dbReference type="Proteomes" id="UP000284403"/>
    </source>
</evidence>
<accession>A0A422Q7M0</accession>
<dbReference type="EMBL" id="MKKU01000063">
    <property type="protein sequence ID" value="RNF25958.1"/>
    <property type="molecule type" value="Genomic_DNA"/>
</dbReference>
<reference evidence="1 2" key="1">
    <citation type="journal article" date="2018" name="BMC Genomics">
        <title>Genomic comparison of Trypanosoma conorhini and Trypanosoma rangeli to Trypanosoma cruzi strains of high and low virulence.</title>
        <authorList>
            <person name="Bradwell K.R."/>
            <person name="Koparde V.N."/>
            <person name="Matveyev A.V."/>
            <person name="Serrano M.G."/>
            <person name="Alves J.M."/>
            <person name="Parikh H."/>
            <person name="Huang B."/>
            <person name="Lee V."/>
            <person name="Espinosa-Alvarez O."/>
            <person name="Ortiz P.A."/>
            <person name="Costa-Martins A.G."/>
            <person name="Teixeira M.M."/>
            <person name="Buck G.A."/>
        </authorList>
    </citation>
    <scope>NUCLEOTIDE SEQUENCE [LARGE SCALE GENOMIC DNA]</scope>
    <source>
        <strain evidence="1 2">025E</strain>
    </source>
</reference>
<dbReference type="AlphaFoldDB" id="A0A422Q7M0"/>
<sequence>MSPRTSGSVANLSGLRANTPIITLRPSSTTNLEPTYFLMKSFSVICHVASTPASKTSSTVLARVHRFSAGASSTLRRCAGGAVESPLSGPALACRSPRGTSVAGLSAARSLVRFGGIRLLD</sequence>
<protein>
    <submittedName>
        <fullName evidence="1">Uncharacterized protein</fullName>
    </submittedName>
</protein>
<organism evidence="1 2">
    <name type="scientific">Trypanosoma conorhini</name>
    <dbReference type="NCBI Taxonomy" id="83891"/>
    <lineage>
        <taxon>Eukaryota</taxon>
        <taxon>Discoba</taxon>
        <taxon>Euglenozoa</taxon>
        <taxon>Kinetoplastea</taxon>
        <taxon>Metakinetoplastina</taxon>
        <taxon>Trypanosomatida</taxon>
        <taxon>Trypanosomatidae</taxon>
        <taxon>Trypanosoma</taxon>
    </lineage>
</organism>
<dbReference type="Proteomes" id="UP000284403">
    <property type="component" value="Unassembled WGS sequence"/>
</dbReference>
<dbReference type="GeneID" id="40315437"/>